<gene>
    <name evidence="2" type="ORF">GYN19_01155</name>
</gene>
<evidence type="ECO:0000256" key="1">
    <source>
        <dbReference type="SAM" id="Phobius"/>
    </source>
</evidence>
<keyword evidence="1" id="KW-0472">Membrane</keyword>
<comment type="caution">
    <text evidence="2">The sequence shown here is derived from an EMBL/GenBank/DDBJ whole genome shotgun (WGS) entry which is preliminary data.</text>
</comment>
<name>A0ABT0AJ70_9LACT</name>
<sequence length="205" mass="21714">MYIFCISRQEKTKDKNVGNQPVTSMGNPKAVVNKPIIAKNPVLIGSTFYASIYLNNSKDVMTQHVSQFGRETTADGIGAKYGYAISTGNDAGRFIRVRKNDSKKKSNRPALSECLEFSEAVDGLNQDKAHFLAYGLGTAAVMELITIAIGVPAFALAAIIAEIIGGLTGGGLGASSAVGLGLLVKAYCDNSNVAASRYNRIKDCV</sequence>
<dbReference type="RefSeq" id="WP_162542426.1">
    <property type="nucleotide sequence ID" value="NZ_CP017195.1"/>
</dbReference>
<evidence type="ECO:0000313" key="2">
    <source>
        <dbReference type="EMBL" id="MCJ1976567.1"/>
    </source>
</evidence>
<proteinExistence type="predicted"/>
<protein>
    <submittedName>
        <fullName evidence="2">Uncharacterized protein</fullName>
    </submittedName>
</protein>
<evidence type="ECO:0000313" key="3">
    <source>
        <dbReference type="Proteomes" id="UP001522462"/>
    </source>
</evidence>
<feature type="transmembrane region" description="Helical" evidence="1">
    <location>
        <begin position="131"/>
        <end position="161"/>
    </location>
</feature>
<feature type="transmembrane region" description="Helical" evidence="1">
    <location>
        <begin position="167"/>
        <end position="188"/>
    </location>
</feature>
<organism evidence="2 3">
    <name type="scientific">Pseudolactococcus paracarnosus</name>
    <dbReference type="NCBI Taxonomy" id="2749962"/>
    <lineage>
        <taxon>Bacteria</taxon>
        <taxon>Bacillati</taxon>
        <taxon>Bacillota</taxon>
        <taxon>Bacilli</taxon>
        <taxon>Lactobacillales</taxon>
        <taxon>Streptococcaceae</taxon>
        <taxon>Pseudolactococcus</taxon>
    </lineage>
</organism>
<keyword evidence="3" id="KW-1185">Reference proteome</keyword>
<keyword evidence="1" id="KW-1133">Transmembrane helix</keyword>
<dbReference type="EMBL" id="JAAEDA010000001">
    <property type="protein sequence ID" value="MCJ1976567.1"/>
    <property type="molecule type" value="Genomic_DNA"/>
</dbReference>
<accession>A0ABT0AJ70</accession>
<dbReference type="Proteomes" id="UP001522462">
    <property type="component" value="Unassembled WGS sequence"/>
</dbReference>
<keyword evidence="1" id="KW-0812">Transmembrane</keyword>
<reference evidence="2 3" key="1">
    <citation type="journal article" date="2022" name="Microbiol. Res.">
        <title>Comparative genome analysis, predicted lifestyle and antimicrobial strategies of Lactococcus carnosus and Lactococcus paracarnosus isolated from meat.</title>
        <authorList>
            <person name="Werum V."/>
            <person name="Ehrmann M."/>
            <person name="Vogel R."/>
            <person name="Hilgarth M."/>
        </authorList>
    </citation>
    <scope>NUCLEOTIDE SEQUENCE [LARGE SCALE GENOMIC DNA]</scope>
    <source>
        <strain evidence="2 3">TMW21897</strain>
    </source>
</reference>